<feature type="transmembrane region" description="Helical" evidence="1">
    <location>
        <begin position="261"/>
        <end position="282"/>
    </location>
</feature>
<name>A0A3D9HT60_9BACL</name>
<protein>
    <submittedName>
        <fullName evidence="2">Putative multidrug resistance efflux transporter</fullName>
    </submittedName>
</protein>
<dbReference type="EMBL" id="QRDY01000032">
    <property type="protein sequence ID" value="RED52667.1"/>
    <property type="molecule type" value="Genomic_DNA"/>
</dbReference>
<dbReference type="Pfam" id="PF13536">
    <property type="entry name" value="EmrE"/>
    <property type="match status" value="1"/>
</dbReference>
<evidence type="ECO:0000256" key="1">
    <source>
        <dbReference type="SAM" id="Phobius"/>
    </source>
</evidence>
<organism evidence="2 3">
    <name type="scientific">Cohnella lupini</name>
    <dbReference type="NCBI Taxonomy" id="1294267"/>
    <lineage>
        <taxon>Bacteria</taxon>
        <taxon>Bacillati</taxon>
        <taxon>Bacillota</taxon>
        <taxon>Bacilli</taxon>
        <taxon>Bacillales</taxon>
        <taxon>Paenibacillaceae</taxon>
        <taxon>Cohnella</taxon>
    </lineage>
</organism>
<dbReference type="AlphaFoldDB" id="A0A3D9HT60"/>
<proteinExistence type="predicted"/>
<feature type="transmembrane region" description="Helical" evidence="1">
    <location>
        <begin position="288"/>
        <end position="308"/>
    </location>
</feature>
<comment type="caution">
    <text evidence="2">The sequence shown here is derived from an EMBL/GenBank/DDBJ whole genome shotgun (WGS) entry which is preliminary data.</text>
</comment>
<dbReference type="Proteomes" id="UP000256869">
    <property type="component" value="Unassembled WGS sequence"/>
</dbReference>
<feature type="transmembrane region" description="Helical" evidence="1">
    <location>
        <begin position="198"/>
        <end position="218"/>
    </location>
</feature>
<keyword evidence="3" id="KW-1185">Reference proteome</keyword>
<feature type="transmembrane region" description="Helical" evidence="1">
    <location>
        <begin position="136"/>
        <end position="152"/>
    </location>
</feature>
<feature type="transmembrane region" description="Helical" evidence="1">
    <location>
        <begin position="31"/>
        <end position="55"/>
    </location>
</feature>
<dbReference type="RefSeq" id="WP_115995691.1">
    <property type="nucleotide sequence ID" value="NZ_QRDY01000032.1"/>
</dbReference>
<keyword evidence="1" id="KW-1133">Transmembrane helix</keyword>
<evidence type="ECO:0000313" key="3">
    <source>
        <dbReference type="Proteomes" id="UP000256869"/>
    </source>
</evidence>
<feature type="transmembrane region" description="Helical" evidence="1">
    <location>
        <begin position="230"/>
        <end position="249"/>
    </location>
</feature>
<evidence type="ECO:0000313" key="2">
    <source>
        <dbReference type="EMBL" id="RED52667.1"/>
    </source>
</evidence>
<reference evidence="2 3" key="1">
    <citation type="submission" date="2018-07" db="EMBL/GenBank/DDBJ databases">
        <title>Genomic Encyclopedia of Type Strains, Phase III (KMG-III): the genomes of soil and plant-associated and newly described type strains.</title>
        <authorList>
            <person name="Whitman W."/>
        </authorList>
    </citation>
    <scope>NUCLEOTIDE SEQUENCE [LARGE SCALE GENOMIC DNA]</scope>
    <source>
        <strain evidence="2 3">CECT 8236</strain>
    </source>
</reference>
<accession>A0A3D9HT60</accession>
<feature type="transmembrane region" description="Helical" evidence="1">
    <location>
        <begin position="95"/>
        <end position="116"/>
    </location>
</feature>
<dbReference type="InterPro" id="IPR032713">
    <property type="entry name" value="EmrE"/>
</dbReference>
<keyword evidence="1" id="KW-0812">Transmembrane</keyword>
<dbReference type="OrthoDB" id="3457556at2"/>
<sequence length="325" mass="35357">MRPILYGILASFFFSSTFVLNQAMKLSDGNWMYTASLRFIFMIPFLLAIVAFRGNLKVLLTDMKKRLFTWFGWSFIGFGVMYAPVCFAAEYEPGWLIAGTWQITIIAGSLLAPLFYKVVTTPNGPVRIRESIHWKGLGVSLVILFGVGVMQLSQAERFVARDLLFGVLPVMIAAFAYPLGNRKMMEVCEGRLDAYQRVLGMTLASLPLWIGMSIYAYVQDGLPSSGQTGQSVIVAVSSGVIATVLFFKATDMAKGSSQKLAAVEATQSGEVVFAATGEVLLLPVPVPAAMSWIGMFLVIAGMTLHSLFSGSPRNARGVGSKKIAK</sequence>
<feature type="transmembrane region" description="Helical" evidence="1">
    <location>
        <begin position="67"/>
        <end position="89"/>
    </location>
</feature>
<keyword evidence="1" id="KW-0472">Membrane</keyword>
<feature type="transmembrane region" description="Helical" evidence="1">
    <location>
        <begin position="158"/>
        <end position="177"/>
    </location>
</feature>
<gene>
    <name evidence="2" type="ORF">DFP95_1321</name>
</gene>